<dbReference type="InterPro" id="IPR036910">
    <property type="entry name" value="HMG_box_dom_sf"/>
</dbReference>
<dbReference type="Proteomes" id="UP000095038">
    <property type="component" value="Unassembled WGS sequence"/>
</dbReference>
<sequence length="300" mass="34344">MYCQMLKAQVLRRGQSSILLSRNYRYFSTTIVRSNLLKNKSKNRKPPTIFEELKKKVLDDSTEKKVDLTIDQIKAKTQEEWNNLSEETKKTMQNAYDEGVKAYESGLNSLKSVSKPKSVMDQIKDDISETANKAHETFSDEDLALKAKEKWEGLTEDAQAKLESTYQENLETYEDSLKDAGSTAKETAEDAGSTLKHLKEDFIDKPAEQIISKTKEEWNNISSEVGDIVDTGKSILYGQNKDQKEHDVVDTGKTILYGKDKDQQKHNNDNNKTERKNSRKDLNNLLKNEQRKEGNKYGKT</sequence>
<gene>
    <name evidence="2" type="ORF">ASCRUDRAFT_71043</name>
</gene>
<dbReference type="GeneID" id="30965517"/>
<keyword evidence="3" id="KW-1185">Reference proteome</keyword>
<organism evidence="2 3">
    <name type="scientific">Ascoidea rubescens DSM 1968</name>
    <dbReference type="NCBI Taxonomy" id="1344418"/>
    <lineage>
        <taxon>Eukaryota</taxon>
        <taxon>Fungi</taxon>
        <taxon>Dikarya</taxon>
        <taxon>Ascomycota</taxon>
        <taxon>Saccharomycotina</taxon>
        <taxon>Saccharomycetes</taxon>
        <taxon>Ascoideaceae</taxon>
        <taxon>Ascoidea</taxon>
    </lineage>
</organism>
<dbReference type="EMBL" id="KV454482">
    <property type="protein sequence ID" value="ODV60565.1"/>
    <property type="molecule type" value="Genomic_DNA"/>
</dbReference>
<dbReference type="AlphaFoldDB" id="A0A1D2VG07"/>
<dbReference type="InParanoid" id="A0A1D2VG07"/>
<accession>A0A1D2VG07</accession>
<name>A0A1D2VG07_9ASCO</name>
<feature type="region of interest" description="Disordered" evidence="1">
    <location>
        <begin position="255"/>
        <end position="300"/>
    </location>
</feature>
<evidence type="ECO:0000313" key="2">
    <source>
        <dbReference type="EMBL" id="ODV60565.1"/>
    </source>
</evidence>
<evidence type="ECO:0000313" key="3">
    <source>
        <dbReference type="Proteomes" id="UP000095038"/>
    </source>
</evidence>
<protein>
    <submittedName>
        <fullName evidence="2">Uncharacterized protein</fullName>
    </submittedName>
</protein>
<dbReference type="RefSeq" id="XP_020046872.1">
    <property type="nucleotide sequence ID" value="XM_020191881.1"/>
</dbReference>
<feature type="compositionally biased region" description="Basic and acidic residues" evidence="1">
    <location>
        <begin position="258"/>
        <end position="300"/>
    </location>
</feature>
<evidence type="ECO:0000256" key="1">
    <source>
        <dbReference type="SAM" id="MobiDB-lite"/>
    </source>
</evidence>
<proteinExistence type="predicted"/>
<dbReference type="SUPFAM" id="SSF47095">
    <property type="entry name" value="HMG-box"/>
    <property type="match status" value="1"/>
</dbReference>
<reference evidence="3" key="1">
    <citation type="submission" date="2016-05" db="EMBL/GenBank/DDBJ databases">
        <title>Comparative genomics of biotechnologically important yeasts.</title>
        <authorList>
            <consortium name="DOE Joint Genome Institute"/>
            <person name="Riley R."/>
            <person name="Haridas S."/>
            <person name="Wolfe K.H."/>
            <person name="Lopes M.R."/>
            <person name="Hittinger C.T."/>
            <person name="Goker M."/>
            <person name="Salamov A."/>
            <person name="Wisecaver J."/>
            <person name="Long T.M."/>
            <person name="Aerts A.L."/>
            <person name="Barry K."/>
            <person name="Choi C."/>
            <person name="Clum A."/>
            <person name="Coughlan A.Y."/>
            <person name="Deshpande S."/>
            <person name="Douglass A.P."/>
            <person name="Hanson S.J."/>
            <person name="Klenk H.-P."/>
            <person name="Labutti K."/>
            <person name="Lapidus A."/>
            <person name="Lindquist E."/>
            <person name="Lipzen A."/>
            <person name="Meier-Kolthoff J.P."/>
            <person name="Ohm R.A."/>
            <person name="Otillar R.P."/>
            <person name="Pangilinan J."/>
            <person name="Peng Y."/>
            <person name="Rokas A."/>
            <person name="Rosa C.A."/>
            <person name="Scheuner C."/>
            <person name="Sibirny A.A."/>
            <person name="Slot J.C."/>
            <person name="Stielow J.B."/>
            <person name="Sun H."/>
            <person name="Kurtzman C.P."/>
            <person name="Blackwell M."/>
            <person name="Grigoriev I.V."/>
            <person name="Jeffries T.W."/>
        </authorList>
    </citation>
    <scope>NUCLEOTIDE SEQUENCE [LARGE SCALE GENOMIC DNA]</scope>
    <source>
        <strain evidence="3">DSM 1968</strain>
    </source>
</reference>